<dbReference type="GO" id="GO:0006631">
    <property type="term" value="P:fatty acid metabolic process"/>
    <property type="evidence" value="ECO:0007669"/>
    <property type="project" value="TreeGrafter"/>
</dbReference>
<dbReference type="Proteomes" id="UP000064967">
    <property type="component" value="Chromosome"/>
</dbReference>
<keyword evidence="8" id="KW-1185">Reference proteome</keyword>
<dbReference type="PANTHER" id="PTHR43981:SF2">
    <property type="entry name" value="ENOYL-[ACYL-CARRIER-PROTEIN] REDUCTASE, MITOCHONDRIAL"/>
    <property type="match status" value="1"/>
</dbReference>
<accession>A0A0K1Q5C2</accession>
<dbReference type="InterPro" id="IPR011032">
    <property type="entry name" value="GroES-like_sf"/>
</dbReference>
<dbReference type="Gene3D" id="3.90.180.10">
    <property type="entry name" value="Medium-chain alcohol dehydrogenases, catalytic domain"/>
    <property type="match status" value="1"/>
</dbReference>
<evidence type="ECO:0000256" key="2">
    <source>
        <dbReference type="ARBA" id="ARBA00022857"/>
    </source>
</evidence>
<dbReference type="InterPro" id="IPR051034">
    <property type="entry name" value="Mito_Enoyl-ACP_Reductase"/>
</dbReference>
<comment type="similarity">
    <text evidence="1">Belongs to the zinc-containing alcohol dehydrogenase family. Quinone oxidoreductase subfamily.</text>
</comment>
<dbReference type="SUPFAM" id="SSF51735">
    <property type="entry name" value="NAD(P)-binding Rossmann-fold domains"/>
    <property type="match status" value="1"/>
</dbReference>
<dbReference type="InterPro" id="IPR013154">
    <property type="entry name" value="ADH-like_N"/>
</dbReference>
<organism evidence="7 8">
    <name type="scientific">Labilithrix luteola</name>
    <dbReference type="NCBI Taxonomy" id="1391654"/>
    <lineage>
        <taxon>Bacteria</taxon>
        <taxon>Pseudomonadati</taxon>
        <taxon>Myxococcota</taxon>
        <taxon>Polyangia</taxon>
        <taxon>Polyangiales</taxon>
        <taxon>Labilitrichaceae</taxon>
        <taxon>Labilithrix</taxon>
    </lineage>
</organism>
<dbReference type="EMBL" id="CP012333">
    <property type="protein sequence ID" value="AKV01031.1"/>
    <property type="molecule type" value="Genomic_DNA"/>
</dbReference>
<evidence type="ECO:0000259" key="6">
    <source>
        <dbReference type="Pfam" id="PF08240"/>
    </source>
</evidence>
<dbReference type="Gene3D" id="3.40.50.720">
    <property type="entry name" value="NAD(P)-binding Rossmann-like Domain"/>
    <property type="match status" value="1"/>
</dbReference>
<evidence type="ECO:0000313" key="8">
    <source>
        <dbReference type="Proteomes" id="UP000064967"/>
    </source>
</evidence>
<evidence type="ECO:0000256" key="4">
    <source>
        <dbReference type="ARBA" id="ARBA00023002"/>
    </source>
</evidence>
<dbReference type="InterPro" id="IPR036291">
    <property type="entry name" value="NAD(P)-bd_dom_sf"/>
</dbReference>
<feature type="domain" description="Alcohol dehydrogenase-like C-terminal" evidence="5">
    <location>
        <begin position="152"/>
        <end position="268"/>
    </location>
</feature>
<dbReference type="PANTHER" id="PTHR43981">
    <property type="entry name" value="ENOYL-[ACYL-CARRIER-PROTEIN] REDUCTASE, MITOCHONDRIAL"/>
    <property type="match status" value="1"/>
</dbReference>
<sequence>MKAIVFDRIGDPRDVLRLAEVPKPVRSPGHILVKTSWASINPGDGLFVQNLYPEPKKPKFPAQIAGNHGAGVVVEAAEGGTLLPGTRVAFSYVDVWAEYISMPEAWAIPVPDDYPLEKSAQMVNLVTARDLLDMSGAAPGEWIAVTAGNSTVSTMLAQMARAKDIHVLSIVRRRLALPSGESAALGASAVVELSSLDVPLGERIAEITKGKGLRAAIDGVGGPMAGDLIRSLSFGGKFIVYGGFSQERFSLHNFDILMNGVRIEPYLYRYFFEPPKAEDRAWLEDIVRTTKPEAFRVRSAGAHAADDFASAVRESFERPEAGKRFVAFGE</sequence>
<feature type="domain" description="Alcohol dehydrogenase-like N-terminal" evidence="6">
    <location>
        <begin position="28"/>
        <end position="112"/>
    </location>
</feature>
<dbReference type="SUPFAM" id="SSF50129">
    <property type="entry name" value="GroES-like"/>
    <property type="match status" value="1"/>
</dbReference>
<gene>
    <name evidence="7" type="ORF">AKJ09_07694</name>
</gene>
<protein>
    <submittedName>
        <fullName evidence="7">Putative Zn-dependent oxidoreductase</fullName>
    </submittedName>
</protein>
<evidence type="ECO:0000259" key="5">
    <source>
        <dbReference type="Pfam" id="PF00107"/>
    </source>
</evidence>
<proteinExistence type="inferred from homology"/>
<evidence type="ECO:0000313" key="7">
    <source>
        <dbReference type="EMBL" id="AKV01031.1"/>
    </source>
</evidence>
<dbReference type="STRING" id="1391654.AKJ09_07694"/>
<keyword evidence="4" id="KW-0560">Oxidoreductase</keyword>
<dbReference type="Pfam" id="PF08240">
    <property type="entry name" value="ADH_N"/>
    <property type="match status" value="1"/>
</dbReference>
<keyword evidence="2" id="KW-0521">NADP</keyword>
<dbReference type="GO" id="GO:0016491">
    <property type="term" value="F:oxidoreductase activity"/>
    <property type="evidence" value="ECO:0007669"/>
    <property type="project" value="UniProtKB-KW"/>
</dbReference>
<dbReference type="KEGG" id="llu:AKJ09_07694"/>
<dbReference type="Pfam" id="PF00107">
    <property type="entry name" value="ADH_zinc_N"/>
    <property type="match status" value="1"/>
</dbReference>
<keyword evidence="3" id="KW-0809">Transit peptide</keyword>
<dbReference type="InterPro" id="IPR013149">
    <property type="entry name" value="ADH-like_C"/>
</dbReference>
<reference evidence="7 8" key="1">
    <citation type="submission" date="2015-08" db="EMBL/GenBank/DDBJ databases">
        <authorList>
            <person name="Babu N.S."/>
            <person name="Beckwith C.J."/>
            <person name="Beseler K.G."/>
            <person name="Brison A."/>
            <person name="Carone J.V."/>
            <person name="Caskin T.P."/>
            <person name="Diamond M."/>
            <person name="Durham M.E."/>
            <person name="Foxe J.M."/>
            <person name="Go M."/>
            <person name="Henderson B.A."/>
            <person name="Jones I.B."/>
            <person name="McGettigan J.A."/>
            <person name="Micheletti S.J."/>
            <person name="Nasrallah M.E."/>
            <person name="Ortiz D."/>
            <person name="Piller C.R."/>
            <person name="Privatt S.R."/>
            <person name="Schneider S.L."/>
            <person name="Sharp S."/>
            <person name="Smith T.C."/>
            <person name="Stanton J.D."/>
            <person name="Ullery H.E."/>
            <person name="Wilson R.J."/>
            <person name="Serrano M.G."/>
            <person name="Buck G."/>
            <person name="Lee V."/>
            <person name="Wang Y."/>
            <person name="Carvalho R."/>
            <person name="Voegtly L."/>
            <person name="Shi R."/>
            <person name="Duckworth R."/>
            <person name="Johnson A."/>
            <person name="Loviza R."/>
            <person name="Walstead R."/>
            <person name="Shah Z."/>
            <person name="Kiflezghi M."/>
            <person name="Wade K."/>
            <person name="Ball S.L."/>
            <person name="Bradley K.W."/>
            <person name="Asai D.J."/>
            <person name="Bowman C.A."/>
            <person name="Russell D.A."/>
            <person name="Pope W.H."/>
            <person name="Jacobs-Sera D."/>
            <person name="Hendrix R.W."/>
            <person name="Hatfull G.F."/>
        </authorList>
    </citation>
    <scope>NUCLEOTIDE SEQUENCE [LARGE SCALE GENOMIC DNA]</scope>
    <source>
        <strain evidence="7 8">DSM 27648</strain>
    </source>
</reference>
<name>A0A0K1Q5C2_9BACT</name>
<evidence type="ECO:0000256" key="3">
    <source>
        <dbReference type="ARBA" id="ARBA00022946"/>
    </source>
</evidence>
<dbReference type="AlphaFoldDB" id="A0A0K1Q5C2"/>
<evidence type="ECO:0000256" key="1">
    <source>
        <dbReference type="ARBA" id="ARBA00010371"/>
    </source>
</evidence>